<reference evidence="2" key="1">
    <citation type="submission" date="2013-11" db="EMBL/GenBank/DDBJ databases">
        <title>Genome sequence of the fusiform rust pathogen reveals effectors for host alternation and coevolution with pine.</title>
        <authorList>
            <consortium name="DOE Joint Genome Institute"/>
            <person name="Smith K."/>
            <person name="Pendleton A."/>
            <person name="Kubisiak T."/>
            <person name="Anderson C."/>
            <person name="Salamov A."/>
            <person name="Aerts A."/>
            <person name="Riley R."/>
            <person name="Clum A."/>
            <person name="Lindquist E."/>
            <person name="Ence D."/>
            <person name="Campbell M."/>
            <person name="Kronenberg Z."/>
            <person name="Feau N."/>
            <person name="Dhillon B."/>
            <person name="Hamelin R."/>
            <person name="Burleigh J."/>
            <person name="Smith J."/>
            <person name="Yandell M."/>
            <person name="Nelson C."/>
            <person name="Grigoriev I."/>
            <person name="Davis J."/>
        </authorList>
    </citation>
    <scope>NUCLEOTIDE SEQUENCE</scope>
    <source>
        <strain evidence="2">G11</strain>
    </source>
</reference>
<dbReference type="OrthoDB" id="5597284at2759"/>
<dbReference type="InterPro" id="IPR036397">
    <property type="entry name" value="RNaseH_sf"/>
</dbReference>
<dbReference type="Gene3D" id="3.30.420.10">
    <property type="entry name" value="Ribonuclease H-like superfamily/Ribonuclease H"/>
    <property type="match status" value="1"/>
</dbReference>
<dbReference type="EMBL" id="MU167459">
    <property type="protein sequence ID" value="KAG0140269.1"/>
    <property type="molecule type" value="Genomic_DNA"/>
</dbReference>
<name>A0A9P6N9S5_9BASI</name>
<keyword evidence="3" id="KW-1185">Reference proteome</keyword>
<dbReference type="AlphaFoldDB" id="A0A9P6N9S5"/>
<dbReference type="PANTHER" id="PTHR48475">
    <property type="entry name" value="RIBONUCLEASE H"/>
    <property type="match status" value="1"/>
</dbReference>
<feature type="region of interest" description="Disordered" evidence="1">
    <location>
        <begin position="181"/>
        <end position="216"/>
    </location>
</feature>
<gene>
    <name evidence="2" type="ORF">CROQUDRAFT_53519</name>
</gene>
<sequence length="216" mass="25386">MCGESGKLWREYKPLVLFAERISTKRTTGVSPYEIVFGQRAVLPVDIEAGTFLGIDWENVNTRAELLQARAEQLLRKDELLEIAHEKMMKARKEGIKYWDKKMAHKLRKNPLKPGDMVLVYNKSLQSQWGKLFTNRWNGPYLVKEQMPQGAYVLTELDEERTELRRRYAASHVKRFYSRGVTEVEEDEDSEESVEDSEDEQEDFLDDSERWEDQGF</sequence>
<evidence type="ECO:0000313" key="2">
    <source>
        <dbReference type="EMBL" id="KAG0140269.1"/>
    </source>
</evidence>
<feature type="compositionally biased region" description="Basic and acidic residues" evidence="1">
    <location>
        <begin position="207"/>
        <end position="216"/>
    </location>
</feature>
<dbReference type="GO" id="GO:0003676">
    <property type="term" value="F:nucleic acid binding"/>
    <property type="evidence" value="ECO:0007669"/>
    <property type="project" value="InterPro"/>
</dbReference>
<comment type="caution">
    <text evidence="2">The sequence shown here is derived from an EMBL/GenBank/DDBJ whole genome shotgun (WGS) entry which is preliminary data.</text>
</comment>
<feature type="compositionally biased region" description="Acidic residues" evidence="1">
    <location>
        <begin position="183"/>
        <end position="206"/>
    </location>
</feature>
<dbReference type="Proteomes" id="UP000886653">
    <property type="component" value="Unassembled WGS sequence"/>
</dbReference>
<proteinExistence type="predicted"/>
<organism evidence="2 3">
    <name type="scientific">Cronartium quercuum f. sp. fusiforme G11</name>
    <dbReference type="NCBI Taxonomy" id="708437"/>
    <lineage>
        <taxon>Eukaryota</taxon>
        <taxon>Fungi</taxon>
        <taxon>Dikarya</taxon>
        <taxon>Basidiomycota</taxon>
        <taxon>Pucciniomycotina</taxon>
        <taxon>Pucciniomycetes</taxon>
        <taxon>Pucciniales</taxon>
        <taxon>Coleosporiaceae</taxon>
        <taxon>Cronartium</taxon>
    </lineage>
</organism>
<accession>A0A9P6N9S5</accession>
<evidence type="ECO:0000256" key="1">
    <source>
        <dbReference type="SAM" id="MobiDB-lite"/>
    </source>
</evidence>
<evidence type="ECO:0000313" key="3">
    <source>
        <dbReference type="Proteomes" id="UP000886653"/>
    </source>
</evidence>
<protein>
    <submittedName>
        <fullName evidence="2">Uncharacterized protein</fullName>
    </submittedName>
</protein>
<dbReference type="Gene3D" id="2.30.30.850">
    <property type="match status" value="1"/>
</dbReference>
<dbReference type="PANTHER" id="PTHR48475:SF1">
    <property type="entry name" value="RNASE H TYPE-1 DOMAIN-CONTAINING PROTEIN"/>
    <property type="match status" value="1"/>
</dbReference>